<dbReference type="EMBL" id="QFOD01000010">
    <property type="protein sequence ID" value="PZP31686.1"/>
    <property type="molecule type" value="Genomic_DNA"/>
</dbReference>
<feature type="region of interest" description="Disordered" evidence="1">
    <location>
        <begin position="1"/>
        <end position="55"/>
    </location>
</feature>
<name>A0A2W5FFS6_9BURK</name>
<evidence type="ECO:0000256" key="1">
    <source>
        <dbReference type="SAM" id="MobiDB-lite"/>
    </source>
</evidence>
<comment type="caution">
    <text evidence="3">The sequence shown here is derived from an EMBL/GenBank/DDBJ whole genome shotgun (WGS) entry which is preliminary data.</text>
</comment>
<sequence>MDGLRGRGAAEHGGTSQRQKKSGHEGRIELRSVNGHEHSARPDPSLSARGDGESETAAVKTLHQVFVGLPSRRGARGQHAFSHTQHTHSRGGSLPMTHPITSSSTLKGAAAAAALALGLLAAQQASADVIYSGATSIAIPVSTAGIYLNLLTGATGSSSSATPGWDLNLWGSGSLFAWANTGGGVVTGLGGSSTAADNLAPGTLVNASLGTSLSPGGFGGETGATAFLLNSTDNYIGFSFLNEATGATNYGWMHLSLGATLNNPARTIIGYAFDNTGAGIAVGAISAVPEPATTVLALAGLAGLGLWRGRRRS</sequence>
<accession>A0A2W5FFS6</accession>
<gene>
    <name evidence="3" type="ORF">DI603_12560</name>
</gene>
<dbReference type="InterPro" id="IPR013424">
    <property type="entry name" value="Ice-binding_C"/>
</dbReference>
<dbReference type="Pfam" id="PF07589">
    <property type="entry name" value="PEP-CTERM"/>
    <property type="match status" value="1"/>
</dbReference>
<proteinExistence type="predicted"/>
<evidence type="ECO:0000313" key="3">
    <source>
        <dbReference type="EMBL" id="PZP31686.1"/>
    </source>
</evidence>
<protein>
    <recommendedName>
        <fullName evidence="2">Ice-binding protein C-terminal domain-containing protein</fullName>
    </recommendedName>
</protein>
<evidence type="ECO:0000313" key="4">
    <source>
        <dbReference type="Proteomes" id="UP000249633"/>
    </source>
</evidence>
<feature type="domain" description="Ice-binding protein C-terminal" evidence="2">
    <location>
        <begin position="287"/>
        <end position="311"/>
    </location>
</feature>
<organism evidence="3 4">
    <name type="scientific">Roseateles depolymerans</name>
    <dbReference type="NCBI Taxonomy" id="76731"/>
    <lineage>
        <taxon>Bacteria</taxon>
        <taxon>Pseudomonadati</taxon>
        <taxon>Pseudomonadota</taxon>
        <taxon>Betaproteobacteria</taxon>
        <taxon>Burkholderiales</taxon>
        <taxon>Sphaerotilaceae</taxon>
        <taxon>Roseateles</taxon>
    </lineage>
</organism>
<feature type="compositionally biased region" description="Basic and acidic residues" evidence="1">
    <location>
        <begin position="22"/>
        <end position="41"/>
    </location>
</feature>
<feature type="region of interest" description="Disordered" evidence="1">
    <location>
        <begin position="74"/>
        <end position="95"/>
    </location>
</feature>
<dbReference type="AlphaFoldDB" id="A0A2W5FFS6"/>
<evidence type="ECO:0000259" key="2">
    <source>
        <dbReference type="Pfam" id="PF07589"/>
    </source>
</evidence>
<reference evidence="3 4" key="1">
    <citation type="submission" date="2017-08" db="EMBL/GenBank/DDBJ databases">
        <title>Infants hospitalized years apart are colonized by the same room-sourced microbial strains.</title>
        <authorList>
            <person name="Brooks B."/>
            <person name="Olm M.R."/>
            <person name="Firek B.A."/>
            <person name="Baker R."/>
            <person name="Thomas B.C."/>
            <person name="Morowitz M.J."/>
            <person name="Banfield J.F."/>
        </authorList>
    </citation>
    <scope>NUCLEOTIDE SEQUENCE [LARGE SCALE GENOMIC DNA]</scope>
    <source>
        <strain evidence="3">S2_012_000_R2_81</strain>
    </source>
</reference>
<dbReference type="Proteomes" id="UP000249633">
    <property type="component" value="Unassembled WGS sequence"/>
</dbReference>
<feature type="compositionally biased region" description="Basic and acidic residues" evidence="1">
    <location>
        <begin position="1"/>
        <end position="10"/>
    </location>
</feature>